<dbReference type="EMBL" id="ML119647">
    <property type="protein sequence ID" value="RPA87127.1"/>
    <property type="molecule type" value="Genomic_DNA"/>
</dbReference>
<feature type="transmembrane region" description="Helical" evidence="9">
    <location>
        <begin position="41"/>
        <end position="59"/>
    </location>
</feature>
<organism evidence="10 11">
    <name type="scientific">Ascobolus immersus RN42</name>
    <dbReference type="NCBI Taxonomy" id="1160509"/>
    <lineage>
        <taxon>Eukaryota</taxon>
        <taxon>Fungi</taxon>
        <taxon>Dikarya</taxon>
        <taxon>Ascomycota</taxon>
        <taxon>Pezizomycotina</taxon>
        <taxon>Pezizomycetes</taxon>
        <taxon>Pezizales</taxon>
        <taxon>Ascobolaceae</taxon>
        <taxon>Ascobolus</taxon>
    </lineage>
</organism>
<evidence type="ECO:0000313" key="11">
    <source>
        <dbReference type="Proteomes" id="UP000275078"/>
    </source>
</evidence>
<keyword evidence="4 9" id="KW-0812">Transmembrane</keyword>
<evidence type="ECO:0000256" key="9">
    <source>
        <dbReference type="SAM" id="Phobius"/>
    </source>
</evidence>
<keyword evidence="6 9" id="KW-1133">Transmembrane helix</keyword>
<comment type="subcellular location">
    <subcellularLocation>
        <location evidence="1">Endoplasmic reticulum membrane</location>
        <topology evidence="1">Multi-pass membrane protein</topology>
    </subcellularLocation>
</comment>
<dbReference type="GO" id="GO:0006465">
    <property type="term" value="P:signal peptide processing"/>
    <property type="evidence" value="ECO:0007669"/>
    <property type="project" value="InterPro"/>
</dbReference>
<dbReference type="STRING" id="1160509.A0A3N4INW2"/>
<evidence type="ECO:0000256" key="4">
    <source>
        <dbReference type="ARBA" id="ARBA00022692"/>
    </source>
</evidence>
<sequence>MTDDNKVPIYSVPDLKNATDDAIAPIFTSLGYTEDHTLTDVRLGLGFFGTAIAAITFAADYKYGFDSTKTLVTVAVALYFLVNTALTVWVWKVQGGVVYSGHNGTKKVKIASKAKKYDPTYHIEVTIQDEKKAPIVRKDDAKFMAWFDEQGHLVRKPLEAFLTQAL</sequence>
<evidence type="ECO:0000313" key="10">
    <source>
        <dbReference type="EMBL" id="RPA87127.1"/>
    </source>
</evidence>
<keyword evidence="11" id="KW-1185">Reference proteome</keyword>
<dbReference type="Proteomes" id="UP000275078">
    <property type="component" value="Unassembled WGS sequence"/>
</dbReference>
<dbReference type="PANTHER" id="PTHR13085">
    <property type="entry name" value="MICROSOMAL SIGNAL PEPTIDASE 25 KDA SUBUNIT"/>
    <property type="match status" value="1"/>
</dbReference>
<dbReference type="OrthoDB" id="29558at2759"/>
<gene>
    <name evidence="10" type="ORF">BJ508DRAFT_96214</name>
</gene>
<dbReference type="GO" id="GO:0005787">
    <property type="term" value="C:signal peptidase complex"/>
    <property type="evidence" value="ECO:0007669"/>
    <property type="project" value="InterPro"/>
</dbReference>
<evidence type="ECO:0000256" key="7">
    <source>
        <dbReference type="ARBA" id="ARBA00023136"/>
    </source>
</evidence>
<dbReference type="AlphaFoldDB" id="A0A3N4INW2"/>
<evidence type="ECO:0000256" key="8">
    <source>
        <dbReference type="ARBA" id="ARBA00045608"/>
    </source>
</evidence>
<dbReference type="PANTHER" id="PTHR13085:SF0">
    <property type="entry name" value="SIGNAL PEPTIDASE COMPLEX SUBUNIT 2"/>
    <property type="match status" value="1"/>
</dbReference>
<name>A0A3N4INW2_ASCIM</name>
<dbReference type="InterPro" id="IPR009582">
    <property type="entry name" value="Spc2/SPCS2"/>
</dbReference>
<comment type="function">
    <text evidence="8">Component of the signal peptidase complex (SPC) which catalyzes the cleavage of N-terminal signal sequences from nascent proteins as they are translocated into the lumen of the endoplasmic reticulum. Enhances the enzymatic activity of SPC and facilitates the interactions between different components of the translocation site.</text>
</comment>
<protein>
    <recommendedName>
        <fullName evidence="3">Signal peptidase complex subunit 2</fullName>
    </recommendedName>
</protein>
<comment type="similarity">
    <text evidence="2">Belongs to the SPCS2 family.</text>
</comment>
<reference evidence="10 11" key="1">
    <citation type="journal article" date="2018" name="Nat. Ecol. Evol.">
        <title>Pezizomycetes genomes reveal the molecular basis of ectomycorrhizal truffle lifestyle.</title>
        <authorList>
            <person name="Murat C."/>
            <person name="Payen T."/>
            <person name="Noel B."/>
            <person name="Kuo A."/>
            <person name="Morin E."/>
            <person name="Chen J."/>
            <person name="Kohler A."/>
            <person name="Krizsan K."/>
            <person name="Balestrini R."/>
            <person name="Da Silva C."/>
            <person name="Montanini B."/>
            <person name="Hainaut M."/>
            <person name="Levati E."/>
            <person name="Barry K.W."/>
            <person name="Belfiori B."/>
            <person name="Cichocki N."/>
            <person name="Clum A."/>
            <person name="Dockter R.B."/>
            <person name="Fauchery L."/>
            <person name="Guy J."/>
            <person name="Iotti M."/>
            <person name="Le Tacon F."/>
            <person name="Lindquist E.A."/>
            <person name="Lipzen A."/>
            <person name="Malagnac F."/>
            <person name="Mello A."/>
            <person name="Molinier V."/>
            <person name="Miyauchi S."/>
            <person name="Poulain J."/>
            <person name="Riccioni C."/>
            <person name="Rubini A."/>
            <person name="Sitrit Y."/>
            <person name="Splivallo R."/>
            <person name="Traeger S."/>
            <person name="Wang M."/>
            <person name="Zifcakova L."/>
            <person name="Wipf D."/>
            <person name="Zambonelli A."/>
            <person name="Paolocci F."/>
            <person name="Nowrousian M."/>
            <person name="Ottonello S."/>
            <person name="Baldrian P."/>
            <person name="Spatafora J.W."/>
            <person name="Henrissat B."/>
            <person name="Nagy L.G."/>
            <person name="Aury J.M."/>
            <person name="Wincker P."/>
            <person name="Grigoriev I.V."/>
            <person name="Bonfante P."/>
            <person name="Martin F.M."/>
        </authorList>
    </citation>
    <scope>NUCLEOTIDE SEQUENCE [LARGE SCALE GENOMIC DNA]</scope>
    <source>
        <strain evidence="10 11">RN42</strain>
    </source>
</reference>
<feature type="transmembrane region" description="Helical" evidence="9">
    <location>
        <begin position="71"/>
        <end position="91"/>
    </location>
</feature>
<keyword evidence="5" id="KW-0256">Endoplasmic reticulum</keyword>
<proteinExistence type="inferred from homology"/>
<evidence type="ECO:0000256" key="5">
    <source>
        <dbReference type="ARBA" id="ARBA00022824"/>
    </source>
</evidence>
<evidence type="ECO:0000256" key="3">
    <source>
        <dbReference type="ARBA" id="ARBA00017057"/>
    </source>
</evidence>
<accession>A0A3N4INW2</accession>
<dbReference type="GO" id="GO:0045047">
    <property type="term" value="P:protein targeting to ER"/>
    <property type="evidence" value="ECO:0007669"/>
    <property type="project" value="TreeGrafter"/>
</dbReference>
<keyword evidence="7 9" id="KW-0472">Membrane</keyword>
<dbReference type="Pfam" id="PF06703">
    <property type="entry name" value="SPC25"/>
    <property type="match status" value="1"/>
</dbReference>
<evidence type="ECO:0000256" key="6">
    <source>
        <dbReference type="ARBA" id="ARBA00022989"/>
    </source>
</evidence>
<evidence type="ECO:0000256" key="1">
    <source>
        <dbReference type="ARBA" id="ARBA00004477"/>
    </source>
</evidence>
<evidence type="ECO:0000256" key="2">
    <source>
        <dbReference type="ARBA" id="ARBA00007324"/>
    </source>
</evidence>